<protein>
    <submittedName>
        <fullName evidence="15">Collagen alpha-1(IX) chain</fullName>
    </submittedName>
    <submittedName>
        <fullName evidence="17">Uncharacterized protein LOC112694544</fullName>
    </submittedName>
</protein>
<dbReference type="FunFam" id="2.60.40.10:FF:000328">
    <property type="entry name" value="CLUMA_CG000981, isoform A"/>
    <property type="match status" value="1"/>
</dbReference>
<dbReference type="InterPro" id="IPR050605">
    <property type="entry name" value="Olfactomedin-like_domain"/>
</dbReference>
<evidence type="ECO:0000313" key="16">
    <source>
        <dbReference type="Proteomes" id="UP000694846"/>
    </source>
</evidence>
<dbReference type="GO" id="GO:0007165">
    <property type="term" value="P:signal transduction"/>
    <property type="evidence" value="ECO:0007669"/>
    <property type="project" value="TreeGrafter"/>
</dbReference>
<dbReference type="GO" id="GO:0005886">
    <property type="term" value="C:plasma membrane"/>
    <property type="evidence" value="ECO:0007669"/>
    <property type="project" value="UniProtKB-SubCell"/>
</dbReference>
<dbReference type="InterPro" id="IPR003112">
    <property type="entry name" value="Olfac-like_dom"/>
</dbReference>
<dbReference type="OrthoDB" id="8626508at2759"/>
<organism evidence="15">
    <name type="scientific">Sipha flava</name>
    <name type="common">yellow sugarcane aphid</name>
    <dbReference type="NCBI Taxonomy" id="143950"/>
    <lineage>
        <taxon>Eukaryota</taxon>
        <taxon>Metazoa</taxon>
        <taxon>Ecdysozoa</taxon>
        <taxon>Arthropoda</taxon>
        <taxon>Hexapoda</taxon>
        <taxon>Insecta</taxon>
        <taxon>Pterygota</taxon>
        <taxon>Neoptera</taxon>
        <taxon>Paraneoptera</taxon>
        <taxon>Hemiptera</taxon>
        <taxon>Sternorrhyncha</taxon>
        <taxon>Aphidomorpha</taxon>
        <taxon>Aphidoidea</taxon>
        <taxon>Aphididae</taxon>
        <taxon>Sipha</taxon>
    </lineage>
</organism>
<dbReference type="SUPFAM" id="SSF48726">
    <property type="entry name" value="Immunoglobulin"/>
    <property type="match status" value="2"/>
</dbReference>
<evidence type="ECO:0000256" key="10">
    <source>
        <dbReference type="ARBA" id="ARBA00023319"/>
    </source>
</evidence>
<keyword evidence="5" id="KW-0732">Signal</keyword>
<dbReference type="PANTHER" id="PTHR23192">
    <property type="entry name" value="OLFACTOMEDIN-RELATED"/>
    <property type="match status" value="1"/>
</dbReference>
<feature type="compositionally biased region" description="Polar residues" evidence="12">
    <location>
        <begin position="821"/>
        <end position="834"/>
    </location>
</feature>
<keyword evidence="6" id="KW-0677">Repeat</keyword>
<evidence type="ECO:0000256" key="3">
    <source>
        <dbReference type="ARBA" id="ARBA00022475"/>
    </source>
</evidence>
<comment type="caution">
    <text evidence="11">Lacks conserved residue(s) required for the propagation of feature annotation.</text>
</comment>
<keyword evidence="4" id="KW-0964">Secreted</keyword>
<reference evidence="17" key="2">
    <citation type="submission" date="2025-04" db="UniProtKB">
        <authorList>
            <consortium name="RefSeq"/>
        </authorList>
    </citation>
    <scope>IDENTIFICATION</scope>
    <source>
        <tissue evidence="17">Whole body</tissue>
    </source>
</reference>
<dbReference type="InterPro" id="IPR007110">
    <property type="entry name" value="Ig-like_dom"/>
</dbReference>
<dbReference type="Pfam" id="PF07679">
    <property type="entry name" value="I-set"/>
    <property type="match status" value="1"/>
</dbReference>
<dbReference type="InterPro" id="IPR003599">
    <property type="entry name" value="Ig_sub"/>
</dbReference>
<keyword evidence="10" id="KW-0393">Immunoglobulin domain</keyword>
<evidence type="ECO:0000259" key="14">
    <source>
        <dbReference type="PROSITE" id="PS51132"/>
    </source>
</evidence>
<evidence type="ECO:0000256" key="9">
    <source>
        <dbReference type="ARBA" id="ARBA00023180"/>
    </source>
</evidence>
<keyword evidence="7" id="KW-0472">Membrane</keyword>
<feature type="domain" description="Ig-like" evidence="13">
    <location>
        <begin position="382"/>
        <end position="473"/>
    </location>
</feature>
<accession>A0A2S2R3K7</accession>
<feature type="domain" description="Olfactomedin-like" evidence="14">
    <location>
        <begin position="563"/>
        <end position="814"/>
    </location>
</feature>
<evidence type="ECO:0000313" key="15">
    <source>
        <dbReference type="EMBL" id="MBY84514.1"/>
    </source>
</evidence>
<feature type="domain" description="Ig-like" evidence="13">
    <location>
        <begin position="287"/>
        <end position="377"/>
    </location>
</feature>
<dbReference type="SMART" id="SM00284">
    <property type="entry name" value="OLF"/>
    <property type="match status" value="1"/>
</dbReference>
<evidence type="ECO:0000256" key="6">
    <source>
        <dbReference type="ARBA" id="ARBA00022737"/>
    </source>
</evidence>
<evidence type="ECO:0000256" key="2">
    <source>
        <dbReference type="ARBA" id="ARBA00004613"/>
    </source>
</evidence>
<gene>
    <name evidence="15" type="primary">Col9a1</name>
    <name evidence="17" type="synonym">LOC112694544</name>
    <name evidence="15" type="ORF">g.99231</name>
</gene>
<keyword evidence="9" id="KW-0325">Glycoprotein</keyword>
<evidence type="ECO:0000256" key="8">
    <source>
        <dbReference type="ARBA" id="ARBA00023157"/>
    </source>
</evidence>
<dbReference type="AlphaFoldDB" id="A0A2S2R3K7"/>
<evidence type="ECO:0000256" key="4">
    <source>
        <dbReference type="ARBA" id="ARBA00022525"/>
    </source>
</evidence>
<dbReference type="EMBL" id="GGMS01015311">
    <property type="protein sequence ID" value="MBY84514.1"/>
    <property type="molecule type" value="Transcribed_RNA"/>
</dbReference>
<evidence type="ECO:0000256" key="1">
    <source>
        <dbReference type="ARBA" id="ARBA00004236"/>
    </source>
</evidence>
<dbReference type="Proteomes" id="UP000694846">
    <property type="component" value="Unplaced"/>
</dbReference>
<keyword evidence="8" id="KW-1015">Disulfide bond</keyword>
<evidence type="ECO:0000259" key="13">
    <source>
        <dbReference type="PROSITE" id="PS50835"/>
    </source>
</evidence>
<keyword evidence="16" id="KW-1185">Reference proteome</keyword>
<dbReference type="InterPro" id="IPR003598">
    <property type="entry name" value="Ig_sub2"/>
</dbReference>
<dbReference type="SMART" id="SM00409">
    <property type="entry name" value="IG"/>
    <property type="match status" value="2"/>
</dbReference>
<dbReference type="Pfam" id="PF01391">
    <property type="entry name" value="Collagen"/>
    <property type="match status" value="2"/>
</dbReference>
<feature type="region of interest" description="Disordered" evidence="12">
    <location>
        <begin position="821"/>
        <end position="841"/>
    </location>
</feature>
<name>A0A2S2R3K7_9HEMI</name>
<proteinExistence type="predicted"/>
<dbReference type="GO" id="GO:0005581">
    <property type="term" value="C:collagen trimer"/>
    <property type="evidence" value="ECO:0007669"/>
    <property type="project" value="UniProtKB-KW"/>
</dbReference>
<dbReference type="SMART" id="SM00408">
    <property type="entry name" value="IGc2"/>
    <property type="match status" value="2"/>
</dbReference>
<dbReference type="Pfam" id="PF02191">
    <property type="entry name" value="OLF"/>
    <property type="match status" value="1"/>
</dbReference>
<dbReference type="PROSITE" id="PS50835">
    <property type="entry name" value="IG_LIKE"/>
    <property type="match status" value="2"/>
</dbReference>
<dbReference type="InterPro" id="IPR036179">
    <property type="entry name" value="Ig-like_dom_sf"/>
</dbReference>
<reference evidence="15" key="1">
    <citation type="submission" date="2018-04" db="EMBL/GenBank/DDBJ databases">
        <title>Transcriptome assembly of Sipha flava.</title>
        <authorList>
            <person name="Scully E.D."/>
            <person name="Geib S.M."/>
            <person name="Palmer N.A."/>
            <person name="Koch K."/>
            <person name="Bradshaw J."/>
            <person name="Heng-Moss T."/>
            <person name="Sarath G."/>
        </authorList>
    </citation>
    <scope>NUCLEOTIDE SEQUENCE</scope>
</reference>
<keyword evidence="15" id="KW-0176">Collagen</keyword>
<dbReference type="GO" id="GO:0005615">
    <property type="term" value="C:extracellular space"/>
    <property type="evidence" value="ECO:0007669"/>
    <property type="project" value="TreeGrafter"/>
</dbReference>
<dbReference type="PROSITE" id="PS51132">
    <property type="entry name" value="OLF"/>
    <property type="match status" value="1"/>
</dbReference>
<dbReference type="InterPro" id="IPR013783">
    <property type="entry name" value="Ig-like_fold"/>
</dbReference>
<dbReference type="Gene3D" id="2.60.40.10">
    <property type="entry name" value="Immunoglobulins"/>
    <property type="match status" value="2"/>
</dbReference>
<sequence>MQYIPNVCLATVITVQYVLLYGLYEYIREVDIKCSTLEAAVSHRSRRDVNIAENSVSSKNEGEGEKVEFINPNFRPIVEKEINSKNEQPNSTKEEWYWLNAYSRIPVAALQGFCASTRDYCPPGKEGPIGPRGEPGPKGVPGTKGDEGLKGPIGDDGPQGPTGIPGPVGPKGQKGDTGKTGNSGLDGRDGIPGEPGLDGVPGKNGLDGIPGTNGAPGKDATCFNGTDGKPGEIGPMGPPGPIGPKGLTGPKGRPGKPGVDGTPGKPGLSAFNYTVNGIPTTDFLTAPSIIGQSELKNITVKEGDNVRLRCVATGSPKPTIVWQKLDTSTVPMGSWREEVVTGNVINITKVNRLHMGRYKCIADNGVPPSAVQYYSIETHFPPLISVLNQNVATAVNRSVSFECEIEAFPYAIHYWERDGEVLENSDKYSITQIDINNYKFITQLNISAINDSDNGTYYCVSKNEEGIVPGNITLFIVDPTLVTPPPYVDPNNKIKFGKVPQELIDIDDICPPITICPTCPAKSKETKECKEEFTIDDLLGHQPLSVQQLHRVTTKGHANRTLDCQVYAVGKPVFHKNVLNAAFGSWMKDPAPRLSNETIWATVNESKTLLEFSNKSMFKSNTITRTHTLTIPYHGNSHAMYKGYFYFQEKDKPLIQKYDVQENKYSNMTVPYLNVTNPKTRLYTTKMNYVDLAVEENGLWIIYGLEDSNNTAVLHVDPNSLEIEYAWNISIKHDRAGDMFIVCGVLYAVHSVTERNTTIRFALDLYKNVRLNDIGLSFTNPFAHTTLIQYNHQSKELFTWDQGNLLTYPIRYNAMSYNSTNRESENEMNSQRSSAEVVKNP</sequence>
<comment type="subcellular location">
    <subcellularLocation>
        <location evidence="1">Cell membrane</location>
    </subcellularLocation>
    <subcellularLocation>
        <location evidence="2">Secreted</location>
    </subcellularLocation>
</comment>
<evidence type="ECO:0000256" key="5">
    <source>
        <dbReference type="ARBA" id="ARBA00022729"/>
    </source>
</evidence>
<evidence type="ECO:0000256" key="12">
    <source>
        <dbReference type="SAM" id="MobiDB-lite"/>
    </source>
</evidence>
<evidence type="ECO:0000256" key="7">
    <source>
        <dbReference type="ARBA" id="ARBA00023136"/>
    </source>
</evidence>
<dbReference type="RefSeq" id="XP_025425835.1">
    <property type="nucleotide sequence ID" value="XM_025570050.1"/>
</dbReference>
<dbReference type="InterPro" id="IPR013098">
    <property type="entry name" value="Ig_I-set"/>
</dbReference>
<evidence type="ECO:0000313" key="17">
    <source>
        <dbReference type="RefSeq" id="XP_025425835.1"/>
    </source>
</evidence>
<feature type="region of interest" description="Disordered" evidence="12">
    <location>
        <begin position="124"/>
        <end position="265"/>
    </location>
</feature>
<evidence type="ECO:0000256" key="11">
    <source>
        <dbReference type="PROSITE-ProRule" id="PRU00446"/>
    </source>
</evidence>
<dbReference type="Pfam" id="PF13927">
    <property type="entry name" value="Ig_3"/>
    <property type="match status" value="1"/>
</dbReference>
<dbReference type="PANTHER" id="PTHR23192:SF85">
    <property type="entry name" value="GLIOMEDIN"/>
    <property type="match status" value="1"/>
</dbReference>
<dbReference type="InterPro" id="IPR008160">
    <property type="entry name" value="Collagen"/>
</dbReference>
<keyword evidence="3" id="KW-1003">Cell membrane</keyword>